<dbReference type="Bgee" id="WBGene00002272">
    <property type="expression patterns" value="Expressed in larva and 4 other cell types or tissues"/>
</dbReference>
<dbReference type="PANTHER" id="PTHR11346:SF78">
    <property type="entry name" value="DUF1968 DOMAIN-CONTAINING PROTEIN-RELATED"/>
    <property type="match status" value="1"/>
</dbReference>
<dbReference type="AGR" id="WB:WBGene00002272"/>
<dbReference type="FunFam" id="2.60.120.200:FF:000213">
    <property type="entry name" value="Galectin"/>
    <property type="match status" value="1"/>
</dbReference>
<evidence type="ECO:0007829" key="8">
    <source>
        <dbReference type="PeptideAtlas" id="G5EC10"/>
    </source>
</evidence>
<organism evidence="5 6">
    <name type="scientific">Caenorhabditis elegans</name>
    <dbReference type="NCBI Taxonomy" id="6239"/>
    <lineage>
        <taxon>Eukaryota</taxon>
        <taxon>Metazoa</taxon>
        <taxon>Ecdysozoa</taxon>
        <taxon>Nematoda</taxon>
        <taxon>Chromadorea</taxon>
        <taxon>Rhabditida</taxon>
        <taxon>Rhabditina</taxon>
        <taxon>Rhabditomorpha</taxon>
        <taxon>Rhabditoidea</taxon>
        <taxon>Rhabditidae</taxon>
        <taxon>Peloderinae</taxon>
        <taxon>Caenorhabditis</taxon>
    </lineage>
</organism>
<dbReference type="GO" id="GO:0030246">
    <property type="term" value="F:carbohydrate binding"/>
    <property type="evidence" value="ECO:0000318"/>
    <property type="project" value="GO_Central"/>
</dbReference>
<evidence type="ECO:0000313" key="6">
    <source>
        <dbReference type="Proteomes" id="UP000001940"/>
    </source>
</evidence>
<dbReference type="PIR" id="T30043">
    <property type="entry name" value="T30043"/>
</dbReference>
<protein>
    <recommendedName>
        <fullName evidence="2">Galectin</fullName>
    </recommendedName>
</protein>
<dbReference type="PROSITE" id="PS51304">
    <property type="entry name" value="GALECTIN"/>
    <property type="match status" value="1"/>
</dbReference>
<evidence type="ECO:0000313" key="7">
    <source>
        <dbReference type="WormBase" id="C16H3.2"/>
    </source>
</evidence>
<feature type="domain" description="Galectin" evidence="3">
    <location>
        <begin position="12"/>
        <end position="137"/>
    </location>
</feature>
<evidence type="ECO:0000256" key="1">
    <source>
        <dbReference type="ARBA" id="ARBA00022734"/>
    </source>
</evidence>
<gene>
    <name evidence="5 7" type="primary">lec-9</name>
    <name evidence="7" type="ORF">C16H3.2</name>
    <name evidence="5" type="ORF">CELE_C16H3.2</name>
</gene>
<dbReference type="PaxDb" id="6239-C16H3.2"/>
<keyword evidence="8" id="KW-1267">Proteomics identification</keyword>
<evidence type="ECO:0000259" key="3">
    <source>
        <dbReference type="PROSITE" id="PS51304"/>
    </source>
</evidence>
<dbReference type="SMR" id="G5EC10"/>
<dbReference type="Reactome" id="R-CEL-6798695">
    <property type="pathway name" value="Neutrophil degranulation"/>
</dbReference>
<dbReference type="EMBL" id="BX284606">
    <property type="protein sequence ID" value="CCD64782.1"/>
    <property type="molecule type" value="Genomic_DNA"/>
</dbReference>
<dbReference type="Proteomes" id="UP000001940">
    <property type="component" value="Chromosome X"/>
</dbReference>
<dbReference type="KEGG" id="cel:CELE_C16H3.2"/>
<reference evidence="4" key="3">
    <citation type="journal article" date="2008" name="Biochim. Biophys. Acta">
        <title>Caenorhabditis elegans galectins LEC-1-LEC-11: structural features and sugar-binding properties.</title>
        <authorList>
            <person name="Nemoto-Sasaki Y."/>
            <person name="Hayama K."/>
            <person name="Ohya H."/>
            <person name="Arata Y."/>
            <person name="Kato Kaneko M."/>
            <person name="Saitou N."/>
            <person name="Hirabayashi J."/>
            <person name="Kasai K."/>
        </authorList>
    </citation>
    <scope>NUCLEOTIDE SEQUENCE</scope>
</reference>
<dbReference type="InterPro" id="IPR001079">
    <property type="entry name" value="Galectin_CRD"/>
</dbReference>
<dbReference type="InterPro" id="IPR044156">
    <property type="entry name" value="Galectin-like"/>
</dbReference>
<dbReference type="FunCoup" id="G5EC10">
    <property type="interactions" value="36"/>
</dbReference>
<dbReference type="PANTHER" id="PTHR11346">
    <property type="entry name" value="GALECTIN"/>
    <property type="match status" value="1"/>
</dbReference>
<evidence type="ECO:0000256" key="2">
    <source>
        <dbReference type="RuleBase" id="RU102079"/>
    </source>
</evidence>
<dbReference type="SUPFAM" id="SSF49899">
    <property type="entry name" value="Concanavalin A-like lectins/glucanases"/>
    <property type="match status" value="1"/>
</dbReference>
<dbReference type="AlphaFoldDB" id="G5EC10"/>
<dbReference type="GO" id="GO:0051861">
    <property type="term" value="F:glycolipid binding"/>
    <property type="evidence" value="ECO:0000314"/>
    <property type="project" value="WormBase"/>
</dbReference>
<dbReference type="PeptideAtlas" id="G5EC10"/>
<dbReference type="OrthoDB" id="6251307at2759"/>
<dbReference type="Gene3D" id="2.60.120.200">
    <property type="match status" value="1"/>
</dbReference>
<sequence length="140" mass="15556">MAAPILNPSVPGTFALPFGVRSGLQIAVNGLVKHKKDFVVNLISGGNIALHVNFRFEKQKIVAINAKIDNAWGNEISHANPLHHDQAFDLQIRVYPGYFHITTNGVLLGDFPHRLPFESIQAINLEGKVHINNVQYSQFH</sequence>
<dbReference type="CTD" id="181786"/>
<reference evidence="5" key="4">
    <citation type="submission" date="2024-10" db="EMBL/GenBank/DDBJ databases">
        <authorList>
            <consortium name="WormBase Consortium"/>
            <person name="WormBase"/>
        </authorList>
    </citation>
    <scope>NUCLEOTIDE SEQUENCE</scope>
    <source>
        <strain evidence="5">Bristol N2</strain>
    </source>
</reference>
<dbReference type="HOGENOM" id="CLU_037794_3_1_1"/>
<dbReference type="Pfam" id="PF00337">
    <property type="entry name" value="Gal-bind_lectin"/>
    <property type="match status" value="1"/>
</dbReference>
<evidence type="ECO:0000313" key="5">
    <source>
        <dbReference type="EMBL" id="CCD64782.1"/>
    </source>
</evidence>
<reference evidence="5 6" key="1">
    <citation type="journal article" date="1998" name="Science">
        <title>Genome sequence of the nematode C. elegans: a platform for investigating biology.</title>
        <authorList>
            <consortium name="The C. elegans sequencing consortium"/>
            <person name="Sulson J.E."/>
            <person name="Waterston R."/>
        </authorList>
    </citation>
    <scope>NUCLEOTIDE SEQUENCE [LARGE SCALE GENOMIC DNA]</scope>
    <source>
        <strain evidence="5 6">Bristol N2</strain>
    </source>
</reference>
<reference evidence="5" key="2">
    <citation type="submission" date="2003-03" db="EMBL/GenBank/DDBJ databases">
        <authorList>
            <person name="Sulson J.E."/>
            <person name="Waterston R."/>
        </authorList>
    </citation>
    <scope>NUCLEOTIDE SEQUENCE</scope>
    <source>
        <strain evidence="5">Bristol N2</strain>
    </source>
</reference>
<dbReference type="STRING" id="6239.C16H3.2.1"/>
<dbReference type="OMA" id="NGAHYCD"/>
<dbReference type="RefSeq" id="NP_510844.1">
    <property type="nucleotide sequence ID" value="NM_078443.9"/>
</dbReference>
<dbReference type="CDD" id="cd00070">
    <property type="entry name" value="GLECT"/>
    <property type="match status" value="1"/>
</dbReference>
<dbReference type="SMART" id="SM00908">
    <property type="entry name" value="Gal-bind_lectin"/>
    <property type="match status" value="1"/>
</dbReference>
<keyword evidence="6" id="KW-1185">Reference proteome</keyword>
<name>G5EC10_CAEEL</name>
<dbReference type="EMBL" id="AB038500">
    <property type="protein sequence ID" value="BAB11965.1"/>
    <property type="molecule type" value="mRNA"/>
</dbReference>
<dbReference type="GeneID" id="181786"/>
<dbReference type="SMART" id="SM00276">
    <property type="entry name" value="GLECT"/>
    <property type="match status" value="1"/>
</dbReference>
<evidence type="ECO:0000313" key="4">
    <source>
        <dbReference type="EMBL" id="BAB11965.1"/>
    </source>
</evidence>
<accession>G5EC10</accession>
<dbReference type="InterPro" id="IPR013320">
    <property type="entry name" value="ConA-like_dom_sf"/>
</dbReference>
<dbReference type="GO" id="GO:0005737">
    <property type="term" value="C:cytoplasm"/>
    <property type="evidence" value="ECO:0000314"/>
    <property type="project" value="WormBase"/>
</dbReference>
<dbReference type="eggNOG" id="KOG3587">
    <property type="taxonomic scope" value="Eukaryota"/>
</dbReference>
<proteinExistence type="evidence at protein level"/>
<keyword evidence="1 2" id="KW-0430">Lectin</keyword>
<dbReference type="WormBase" id="C16H3.2">
    <property type="protein sequence ID" value="CE08236"/>
    <property type="gene ID" value="WBGene00002272"/>
    <property type="gene designation" value="lec-9"/>
</dbReference>
<dbReference type="GO" id="GO:0016936">
    <property type="term" value="F:galactoside binding"/>
    <property type="evidence" value="ECO:0000318"/>
    <property type="project" value="GO_Central"/>
</dbReference>